<name>A0A101JAI7_9ACTN</name>
<proteinExistence type="predicted"/>
<keyword evidence="4" id="KW-1185">Reference proteome</keyword>
<dbReference type="OrthoDB" id="3873048at2"/>
<keyword evidence="2" id="KW-1133">Transmembrane helix</keyword>
<evidence type="ECO:0000313" key="3">
    <source>
        <dbReference type="EMBL" id="KUL23223.1"/>
    </source>
</evidence>
<feature type="compositionally biased region" description="Basic and acidic residues" evidence="1">
    <location>
        <begin position="67"/>
        <end position="85"/>
    </location>
</feature>
<keyword evidence="2" id="KW-0812">Transmembrane</keyword>
<accession>A0A101JAI7</accession>
<reference evidence="4" key="1">
    <citation type="submission" date="2015-10" db="EMBL/GenBank/DDBJ databases">
        <authorList>
            <person name="Ju K.-S."/>
            <person name="Doroghazi J.R."/>
            <person name="Metcalf W.W."/>
        </authorList>
    </citation>
    <scope>NUCLEOTIDE SEQUENCE [LARGE SCALE GENOMIC DNA]</scope>
    <source>
        <strain evidence="4">NRRL 3151</strain>
    </source>
</reference>
<keyword evidence="2" id="KW-0472">Membrane</keyword>
<comment type="caution">
    <text evidence="3">The sequence shown here is derived from an EMBL/GenBank/DDBJ whole genome shotgun (WGS) entry which is preliminary data.</text>
</comment>
<feature type="transmembrane region" description="Helical" evidence="2">
    <location>
        <begin position="94"/>
        <end position="113"/>
    </location>
</feature>
<protein>
    <submittedName>
        <fullName evidence="3">Uncharacterized protein</fullName>
    </submittedName>
</protein>
<gene>
    <name evidence="3" type="ORF">ADL12_39790</name>
</gene>
<evidence type="ECO:0000256" key="2">
    <source>
        <dbReference type="SAM" id="Phobius"/>
    </source>
</evidence>
<dbReference type="AlphaFoldDB" id="A0A101JAI7"/>
<dbReference type="RefSeq" id="WP_062712520.1">
    <property type="nucleotide sequence ID" value="NZ_LLZG01000388.1"/>
</dbReference>
<feature type="region of interest" description="Disordered" evidence="1">
    <location>
        <begin position="63"/>
        <end position="87"/>
    </location>
</feature>
<dbReference type="Proteomes" id="UP000053923">
    <property type="component" value="Unassembled WGS sequence"/>
</dbReference>
<sequence>MSVPPSAEPTLWELHRAVSQLREDLRGDLAQLAARLDQVVTQDVYRADQRAVDQRISQIEAGLAGLRGEHDQSLERAEQQRREDQTQAAATRRLVISSFVAPLLLMALQLWIVSRGTPP</sequence>
<dbReference type="EMBL" id="LLZG01000388">
    <property type="protein sequence ID" value="KUL23223.1"/>
    <property type="molecule type" value="Genomic_DNA"/>
</dbReference>
<evidence type="ECO:0000256" key="1">
    <source>
        <dbReference type="SAM" id="MobiDB-lite"/>
    </source>
</evidence>
<evidence type="ECO:0000313" key="4">
    <source>
        <dbReference type="Proteomes" id="UP000053923"/>
    </source>
</evidence>
<organism evidence="3 4">
    <name type="scientific">Streptomyces regalis</name>
    <dbReference type="NCBI Taxonomy" id="68262"/>
    <lineage>
        <taxon>Bacteria</taxon>
        <taxon>Bacillati</taxon>
        <taxon>Actinomycetota</taxon>
        <taxon>Actinomycetes</taxon>
        <taxon>Kitasatosporales</taxon>
        <taxon>Streptomycetaceae</taxon>
        <taxon>Streptomyces</taxon>
    </lineage>
</organism>